<name>A0A5S4YFF9_9BRAD</name>
<keyword evidence="2" id="KW-1185">Reference proteome</keyword>
<organism evidence="1 2">
    <name type="scientific">Bradyrhizobium hipponense</name>
    <dbReference type="NCBI Taxonomy" id="2605638"/>
    <lineage>
        <taxon>Bacteria</taxon>
        <taxon>Pseudomonadati</taxon>
        <taxon>Pseudomonadota</taxon>
        <taxon>Alphaproteobacteria</taxon>
        <taxon>Hyphomicrobiales</taxon>
        <taxon>Nitrobacteraceae</taxon>
        <taxon>Bradyrhizobium</taxon>
    </lineage>
</organism>
<sequence>MYSFILTAESHRSRTAQGRRRERIVLVASCRGDCDIGEGTSAGKCGQIGAAPTRSGLPWAFLGRCKGLILRHNSGIPRFAGSCCRPASVVGVFPHQKHCETLEISIPITAGALGDAGVPAGQALNLTPARNTKPSMWRDVLCLSGRRSKTGYLR</sequence>
<comment type="caution">
    <text evidence="1">The sequence shown here is derived from an EMBL/GenBank/DDBJ whole genome shotgun (WGS) entry which is preliminary data.</text>
</comment>
<evidence type="ECO:0000313" key="2">
    <source>
        <dbReference type="Proteomes" id="UP000324797"/>
    </source>
</evidence>
<accession>A0A5S4YFF9</accession>
<proteinExistence type="predicted"/>
<gene>
    <name evidence="1" type="ORF">FXV83_30995</name>
</gene>
<evidence type="ECO:0000313" key="1">
    <source>
        <dbReference type="EMBL" id="TYO62732.1"/>
    </source>
</evidence>
<reference evidence="1 2" key="1">
    <citation type="submission" date="2019-08" db="EMBL/GenBank/DDBJ databases">
        <title>Bradyrhizobium hipponensis sp. nov., a rhizobium isolated from a Lupinus angustifolius root nodule in Tunisia.</title>
        <authorList>
            <person name="Off K."/>
            <person name="Rejili M."/>
            <person name="Mars M."/>
            <person name="Brachmann A."/>
            <person name="Marin M."/>
        </authorList>
    </citation>
    <scope>NUCLEOTIDE SEQUENCE [LARGE SCALE GENOMIC DNA]</scope>
    <source>
        <strain evidence="2">aSej3</strain>
    </source>
</reference>
<dbReference type="Proteomes" id="UP000324797">
    <property type="component" value="Unassembled WGS sequence"/>
</dbReference>
<protein>
    <submittedName>
        <fullName evidence="1">Uncharacterized protein</fullName>
    </submittedName>
</protein>
<dbReference type="AlphaFoldDB" id="A0A5S4YFF9"/>
<dbReference type="EMBL" id="VSTH01000124">
    <property type="protein sequence ID" value="TYO62732.1"/>
    <property type="molecule type" value="Genomic_DNA"/>
</dbReference>